<dbReference type="OrthoDB" id="9815712at2"/>
<evidence type="ECO:0000256" key="6">
    <source>
        <dbReference type="ARBA" id="ARBA00022840"/>
    </source>
</evidence>
<evidence type="ECO:0000256" key="1">
    <source>
        <dbReference type="ARBA" id="ARBA00004417"/>
    </source>
</evidence>
<dbReference type="NCBIfam" id="TIGR01727">
    <property type="entry name" value="oligo_HPY"/>
    <property type="match status" value="1"/>
</dbReference>
<evidence type="ECO:0000256" key="2">
    <source>
        <dbReference type="ARBA" id="ARBA00005417"/>
    </source>
</evidence>
<dbReference type="GO" id="GO:0055085">
    <property type="term" value="P:transmembrane transport"/>
    <property type="evidence" value="ECO:0007669"/>
    <property type="project" value="UniProtKB-ARBA"/>
</dbReference>
<keyword evidence="10" id="KW-1185">Reference proteome</keyword>
<proteinExistence type="inferred from homology"/>
<keyword evidence="4" id="KW-1003">Cell membrane</keyword>
<dbReference type="InterPro" id="IPR013563">
    <property type="entry name" value="Oligopep_ABC_C"/>
</dbReference>
<dbReference type="Pfam" id="PF00005">
    <property type="entry name" value="ABC_tran"/>
    <property type="match status" value="1"/>
</dbReference>
<evidence type="ECO:0000313" key="9">
    <source>
        <dbReference type="EMBL" id="PSC02821.1"/>
    </source>
</evidence>
<evidence type="ECO:0000313" key="10">
    <source>
        <dbReference type="Proteomes" id="UP000239772"/>
    </source>
</evidence>
<dbReference type="InterPro" id="IPR003439">
    <property type="entry name" value="ABC_transporter-like_ATP-bd"/>
</dbReference>
<dbReference type="SUPFAM" id="SSF52540">
    <property type="entry name" value="P-loop containing nucleoside triphosphate hydrolases"/>
    <property type="match status" value="1"/>
</dbReference>
<dbReference type="GO" id="GO:0016887">
    <property type="term" value="F:ATP hydrolysis activity"/>
    <property type="evidence" value="ECO:0007669"/>
    <property type="project" value="InterPro"/>
</dbReference>
<accession>A0A2T1HMK5</accession>
<evidence type="ECO:0000256" key="7">
    <source>
        <dbReference type="ARBA" id="ARBA00023136"/>
    </source>
</evidence>
<evidence type="ECO:0000256" key="5">
    <source>
        <dbReference type="ARBA" id="ARBA00022741"/>
    </source>
</evidence>
<dbReference type="PANTHER" id="PTHR43297">
    <property type="entry name" value="OLIGOPEPTIDE TRANSPORT ATP-BINDING PROTEIN APPD"/>
    <property type="match status" value="1"/>
</dbReference>
<keyword evidence="5" id="KW-0547">Nucleotide-binding</keyword>
<dbReference type="PANTHER" id="PTHR43297:SF2">
    <property type="entry name" value="DIPEPTIDE TRANSPORT ATP-BINDING PROTEIN DPPD"/>
    <property type="match status" value="1"/>
</dbReference>
<reference evidence="10" key="1">
    <citation type="submission" date="2018-03" db="EMBL/GenBank/DDBJ databases">
        <authorList>
            <person name="Sun L."/>
            <person name="Liu H."/>
            <person name="Chen W."/>
            <person name="Huang K."/>
            <person name="Liu W."/>
            <person name="Gao X."/>
        </authorList>
    </citation>
    <scope>NUCLEOTIDE SEQUENCE [LARGE SCALE GENOMIC DNA]</scope>
    <source>
        <strain evidence="10">SH9</strain>
    </source>
</reference>
<dbReference type="InterPro" id="IPR050388">
    <property type="entry name" value="ABC_Ni/Peptide_Import"/>
</dbReference>
<dbReference type="GO" id="GO:0005524">
    <property type="term" value="F:ATP binding"/>
    <property type="evidence" value="ECO:0007669"/>
    <property type="project" value="UniProtKB-KW"/>
</dbReference>
<name>A0A2T1HMK5_9HYPH</name>
<dbReference type="GO" id="GO:0015833">
    <property type="term" value="P:peptide transport"/>
    <property type="evidence" value="ECO:0007669"/>
    <property type="project" value="InterPro"/>
</dbReference>
<keyword evidence="6 9" id="KW-0067">ATP-binding</keyword>
<feature type="domain" description="ABC transporter" evidence="8">
    <location>
        <begin position="11"/>
        <end position="258"/>
    </location>
</feature>
<keyword evidence="3" id="KW-0813">Transport</keyword>
<comment type="subcellular location">
    <subcellularLocation>
        <location evidence="1">Cell inner membrane</location>
        <topology evidence="1">Peripheral membrane protein</topology>
    </subcellularLocation>
</comment>
<dbReference type="InterPro" id="IPR027417">
    <property type="entry name" value="P-loop_NTPase"/>
</dbReference>
<evidence type="ECO:0000259" key="8">
    <source>
        <dbReference type="PROSITE" id="PS50893"/>
    </source>
</evidence>
<dbReference type="PROSITE" id="PS50893">
    <property type="entry name" value="ABC_TRANSPORTER_2"/>
    <property type="match status" value="1"/>
</dbReference>
<dbReference type="InterPro" id="IPR003593">
    <property type="entry name" value="AAA+_ATPase"/>
</dbReference>
<evidence type="ECO:0000256" key="4">
    <source>
        <dbReference type="ARBA" id="ARBA00022475"/>
    </source>
</evidence>
<dbReference type="RefSeq" id="WP_106340073.1">
    <property type="nucleotide sequence ID" value="NZ_PVZS01000037.1"/>
</dbReference>
<dbReference type="GO" id="GO:0005886">
    <property type="term" value="C:plasma membrane"/>
    <property type="evidence" value="ECO:0007669"/>
    <property type="project" value="UniProtKB-SubCell"/>
</dbReference>
<gene>
    <name evidence="9" type="ORF">SLNSH_22135</name>
</gene>
<comment type="similarity">
    <text evidence="2">Belongs to the ABC transporter superfamily.</text>
</comment>
<sequence length="332" mass="35749">MTERPQPILEVRDLRVRFATSRGEVRAVDGVNLALAPGDTLGLVGESGSGKSVTLRAILRLLRSNATTTGEARWRGQDLLAMPEKRLRALRGREIAMIFQEPMSALNPVIPIGVQIAESLQAHTALDAAGRRRRAIELLDLVGIPSAAQRLAGYPHEFSGGMRQRAMIAIALAAEPKLLLADEPTTALDVTIQDQILKLLLRLSRELGMAMVLVTHDLGVVAETCERVSVMYAGRVVETGPVDRVFTAPGHAYTDALLRSMPHGGVARAPLRPIPGLPPRLDRPLQGCPFTPRCAYAEGRCGAEAPPFAPVAPGQEAACWASDRLARREVPA</sequence>
<dbReference type="FunFam" id="3.40.50.300:FF:000016">
    <property type="entry name" value="Oligopeptide ABC transporter ATP-binding component"/>
    <property type="match status" value="1"/>
</dbReference>
<dbReference type="Gene3D" id="3.40.50.300">
    <property type="entry name" value="P-loop containing nucleotide triphosphate hydrolases"/>
    <property type="match status" value="1"/>
</dbReference>
<dbReference type="EMBL" id="PVZS01000037">
    <property type="protein sequence ID" value="PSC02821.1"/>
    <property type="molecule type" value="Genomic_DNA"/>
</dbReference>
<evidence type="ECO:0000256" key="3">
    <source>
        <dbReference type="ARBA" id="ARBA00022448"/>
    </source>
</evidence>
<dbReference type="AlphaFoldDB" id="A0A2T1HMK5"/>
<organism evidence="9 10">
    <name type="scientific">Alsobacter soli</name>
    <dbReference type="NCBI Taxonomy" id="2109933"/>
    <lineage>
        <taxon>Bacteria</taxon>
        <taxon>Pseudomonadati</taxon>
        <taxon>Pseudomonadota</taxon>
        <taxon>Alphaproteobacteria</taxon>
        <taxon>Hyphomicrobiales</taxon>
        <taxon>Alsobacteraceae</taxon>
        <taxon>Alsobacter</taxon>
    </lineage>
</organism>
<dbReference type="CDD" id="cd03257">
    <property type="entry name" value="ABC_NikE_OppD_transporters"/>
    <property type="match status" value="1"/>
</dbReference>
<dbReference type="Proteomes" id="UP000239772">
    <property type="component" value="Unassembled WGS sequence"/>
</dbReference>
<keyword evidence="7" id="KW-0472">Membrane</keyword>
<dbReference type="Pfam" id="PF08352">
    <property type="entry name" value="oligo_HPY"/>
    <property type="match status" value="1"/>
</dbReference>
<dbReference type="PROSITE" id="PS00211">
    <property type="entry name" value="ABC_TRANSPORTER_1"/>
    <property type="match status" value="1"/>
</dbReference>
<protein>
    <submittedName>
        <fullName evidence="9">Methionine ABC transporter ATP-binding protein</fullName>
    </submittedName>
</protein>
<comment type="caution">
    <text evidence="9">The sequence shown here is derived from an EMBL/GenBank/DDBJ whole genome shotgun (WGS) entry which is preliminary data.</text>
</comment>
<dbReference type="SMART" id="SM00382">
    <property type="entry name" value="AAA"/>
    <property type="match status" value="1"/>
</dbReference>
<dbReference type="InterPro" id="IPR017871">
    <property type="entry name" value="ABC_transporter-like_CS"/>
</dbReference>